<dbReference type="PROSITE" id="PS50943">
    <property type="entry name" value="HTH_CROC1"/>
    <property type="match status" value="1"/>
</dbReference>
<dbReference type="InterPro" id="IPR001387">
    <property type="entry name" value="Cro/C1-type_HTH"/>
</dbReference>
<dbReference type="Gene3D" id="1.10.260.40">
    <property type="entry name" value="lambda repressor-like DNA-binding domains"/>
    <property type="match status" value="1"/>
</dbReference>
<gene>
    <name evidence="2" type="ORF">GII31_17360</name>
</gene>
<dbReference type="CDD" id="cd00093">
    <property type="entry name" value="HTH_XRE"/>
    <property type="match status" value="1"/>
</dbReference>
<sequence>MVRVPLTAEQVAAGRRLGGVIRAARGDRDPRRIAVAAGISPETLRKIESGRMPSPGFGTIVGLCDALDLPLAEAVDAWRGAVADQSIA</sequence>
<dbReference type="Pfam" id="PF13560">
    <property type="entry name" value="HTH_31"/>
    <property type="match status" value="1"/>
</dbReference>
<reference evidence="2" key="1">
    <citation type="journal article" date="2021" name="Nat. Microbiol.">
        <title>Cocultivation of an ultrasmall environmental parasitic bacterium with lytic ability against bacteria associated with wastewater foams.</title>
        <authorList>
            <person name="Batinovic S."/>
            <person name="Rose J.J.A."/>
            <person name="Ratcliffe J."/>
            <person name="Seviour R.J."/>
            <person name="Petrovski S."/>
        </authorList>
    </citation>
    <scope>NUCLEOTIDE SEQUENCE</scope>
    <source>
        <strain evidence="2">CON9</strain>
    </source>
</reference>
<dbReference type="SMART" id="SM00530">
    <property type="entry name" value="HTH_XRE"/>
    <property type="match status" value="1"/>
</dbReference>
<organism evidence="2 3">
    <name type="scientific">Gordonia pseudamarae</name>
    <dbReference type="NCBI Taxonomy" id="2831662"/>
    <lineage>
        <taxon>Bacteria</taxon>
        <taxon>Bacillati</taxon>
        <taxon>Actinomycetota</taxon>
        <taxon>Actinomycetes</taxon>
        <taxon>Mycobacteriales</taxon>
        <taxon>Gordoniaceae</taxon>
        <taxon>Gordonia</taxon>
    </lineage>
</organism>
<proteinExistence type="predicted"/>
<dbReference type="EMBL" id="CP045809">
    <property type="protein sequence ID" value="QHN36384.1"/>
    <property type="molecule type" value="Genomic_DNA"/>
</dbReference>
<feature type="domain" description="HTH cro/C1-type" evidence="1">
    <location>
        <begin position="34"/>
        <end position="74"/>
    </location>
</feature>
<dbReference type="SUPFAM" id="SSF47413">
    <property type="entry name" value="lambda repressor-like DNA-binding domains"/>
    <property type="match status" value="1"/>
</dbReference>
<name>A0ABX6IKG3_9ACTN</name>
<protein>
    <submittedName>
        <fullName evidence="2">Helix-turn-helix domain-containing protein</fullName>
    </submittedName>
</protein>
<dbReference type="InterPro" id="IPR010982">
    <property type="entry name" value="Lambda_DNA-bd_dom_sf"/>
</dbReference>
<dbReference type="Proteomes" id="UP001059836">
    <property type="component" value="Chromosome"/>
</dbReference>
<evidence type="ECO:0000313" key="3">
    <source>
        <dbReference type="Proteomes" id="UP001059836"/>
    </source>
</evidence>
<keyword evidence="3" id="KW-1185">Reference proteome</keyword>
<accession>A0ABX6IKG3</accession>
<evidence type="ECO:0000313" key="2">
    <source>
        <dbReference type="EMBL" id="QHN36384.1"/>
    </source>
</evidence>
<dbReference type="RefSeq" id="WP_213244640.1">
    <property type="nucleotide sequence ID" value="NZ_CP045806.1"/>
</dbReference>
<evidence type="ECO:0000259" key="1">
    <source>
        <dbReference type="PROSITE" id="PS50943"/>
    </source>
</evidence>